<proteinExistence type="predicted"/>
<keyword evidence="1" id="KW-0732">Signal</keyword>
<evidence type="ECO:0000256" key="1">
    <source>
        <dbReference type="SAM" id="SignalP"/>
    </source>
</evidence>
<dbReference type="eggNOG" id="ENOG502RD7W">
    <property type="taxonomic scope" value="Eukaryota"/>
</dbReference>
<dbReference type="EMBL" id="AGNL01035720">
    <property type="protein sequence ID" value="EJK54507.1"/>
    <property type="molecule type" value="Genomic_DNA"/>
</dbReference>
<comment type="caution">
    <text evidence="2">The sequence shown here is derived from an EMBL/GenBank/DDBJ whole genome shotgun (WGS) entry which is preliminary data.</text>
</comment>
<name>K0S6K4_THAOC</name>
<evidence type="ECO:0008006" key="4">
    <source>
        <dbReference type="Google" id="ProtNLM"/>
    </source>
</evidence>
<feature type="signal peptide" evidence="1">
    <location>
        <begin position="1"/>
        <end position="20"/>
    </location>
</feature>
<keyword evidence="3" id="KW-1185">Reference proteome</keyword>
<dbReference type="OrthoDB" id="445556at2759"/>
<evidence type="ECO:0000313" key="2">
    <source>
        <dbReference type="EMBL" id="EJK54507.1"/>
    </source>
</evidence>
<accession>K0S6K4</accession>
<reference evidence="2 3" key="1">
    <citation type="journal article" date="2012" name="Genome Biol.">
        <title>Genome and low-iron response of an oceanic diatom adapted to chronic iron limitation.</title>
        <authorList>
            <person name="Lommer M."/>
            <person name="Specht M."/>
            <person name="Roy A.S."/>
            <person name="Kraemer L."/>
            <person name="Andreson R."/>
            <person name="Gutowska M.A."/>
            <person name="Wolf J."/>
            <person name="Bergner S.V."/>
            <person name="Schilhabel M.B."/>
            <person name="Klostermeier U.C."/>
            <person name="Beiko R.G."/>
            <person name="Rosenstiel P."/>
            <person name="Hippler M."/>
            <person name="Laroche J."/>
        </authorList>
    </citation>
    <scope>NUCLEOTIDE SEQUENCE [LARGE SCALE GENOMIC DNA]</scope>
    <source>
        <strain evidence="2 3">CCMP1005</strain>
    </source>
</reference>
<organism evidence="2 3">
    <name type="scientific">Thalassiosira oceanica</name>
    <name type="common">Marine diatom</name>
    <dbReference type="NCBI Taxonomy" id="159749"/>
    <lineage>
        <taxon>Eukaryota</taxon>
        <taxon>Sar</taxon>
        <taxon>Stramenopiles</taxon>
        <taxon>Ochrophyta</taxon>
        <taxon>Bacillariophyta</taxon>
        <taxon>Coscinodiscophyceae</taxon>
        <taxon>Thalassiosirophycidae</taxon>
        <taxon>Thalassiosirales</taxon>
        <taxon>Thalassiosiraceae</taxon>
        <taxon>Thalassiosira</taxon>
    </lineage>
</organism>
<sequence>MAQRTYVSLWLVVLVSVMQAAFIEPDTQVDIAMHAYEGKLPDLVIHEDVEPVDALIVWAKLASKDHQPIVRESIYHEILDELCNQTETLACTRTRAFEKLELGKMTYFGEEYDIQYYNPSVDPMAQRNCTGISGGNANSCMEEAASLFCSRLIPPPDNCVRDLTAHIASQVQAVDQKRLDGKETYSRLGLEMDAPGHELYKKSALLARQRGMNISPFRRVDNGTMTFDKWSTETTHAHTVVDTFMKIHDPEAREWNDKPCTPVSGLALGLHGFAIRVVDCRSSSTSEGLCAPSMTRTAICSSRFESKPINLNG</sequence>
<gene>
    <name evidence="2" type="ORF">THAOC_25861</name>
</gene>
<feature type="chain" id="PRO_5003840843" description="SCP domain-containing protein" evidence="1">
    <location>
        <begin position="21"/>
        <end position="313"/>
    </location>
</feature>
<dbReference type="AlphaFoldDB" id="K0S6K4"/>
<protein>
    <recommendedName>
        <fullName evidence="4">SCP domain-containing protein</fullName>
    </recommendedName>
</protein>
<dbReference type="Proteomes" id="UP000266841">
    <property type="component" value="Unassembled WGS sequence"/>
</dbReference>
<evidence type="ECO:0000313" key="3">
    <source>
        <dbReference type="Proteomes" id="UP000266841"/>
    </source>
</evidence>